<name>A0AAV8NZ77_ENSVE</name>
<proteinExistence type="predicted"/>
<comment type="caution">
    <text evidence="1">The sequence shown here is derived from an EMBL/GenBank/DDBJ whole genome shotgun (WGS) entry which is preliminary data.</text>
</comment>
<evidence type="ECO:0000313" key="2">
    <source>
        <dbReference type="Proteomes" id="UP001222027"/>
    </source>
</evidence>
<keyword evidence="2" id="KW-1185">Reference proteome</keyword>
<dbReference type="EMBL" id="JAQQAF010000009">
    <property type="protein sequence ID" value="KAJ8458366.1"/>
    <property type="molecule type" value="Genomic_DNA"/>
</dbReference>
<accession>A0AAV8NZ77</accession>
<sequence length="208" mass="21809">MECCRGPHRTAPPPAASSRPALTILFPFSIVRRDRCAPTGGVSSSSAAEERCGFFLQPRIRAENQEPGAKALGAPSLATFSAEISSFSSLSVPSTPPAAAPASLLAAGVRRELAHLTSTGRDSSSWLGTQAGACQRREEAEIDEGRRPLQPALLLLLLQPSVSGEDVILCSCCIRSLPPISSLLCPPSPPAPPWPPADSAVPAHLRHH</sequence>
<evidence type="ECO:0000313" key="1">
    <source>
        <dbReference type="EMBL" id="KAJ8458366.1"/>
    </source>
</evidence>
<dbReference type="AlphaFoldDB" id="A0AAV8NZ77"/>
<gene>
    <name evidence="1" type="ORF">OPV22_031292</name>
</gene>
<protein>
    <submittedName>
        <fullName evidence="1">Uncharacterized protein</fullName>
    </submittedName>
</protein>
<organism evidence="1 2">
    <name type="scientific">Ensete ventricosum</name>
    <name type="common">Abyssinian banana</name>
    <name type="synonym">Musa ensete</name>
    <dbReference type="NCBI Taxonomy" id="4639"/>
    <lineage>
        <taxon>Eukaryota</taxon>
        <taxon>Viridiplantae</taxon>
        <taxon>Streptophyta</taxon>
        <taxon>Embryophyta</taxon>
        <taxon>Tracheophyta</taxon>
        <taxon>Spermatophyta</taxon>
        <taxon>Magnoliopsida</taxon>
        <taxon>Liliopsida</taxon>
        <taxon>Zingiberales</taxon>
        <taxon>Musaceae</taxon>
        <taxon>Ensete</taxon>
    </lineage>
</organism>
<dbReference type="Proteomes" id="UP001222027">
    <property type="component" value="Unassembled WGS sequence"/>
</dbReference>
<reference evidence="1 2" key="1">
    <citation type="submission" date="2022-12" db="EMBL/GenBank/DDBJ databases">
        <title>Chromosome-scale assembly of the Ensete ventricosum genome.</title>
        <authorList>
            <person name="Dussert Y."/>
            <person name="Stocks J."/>
            <person name="Wendawek A."/>
            <person name="Woldeyes F."/>
            <person name="Nichols R.A."/>
            <person name="Borrell J.S."/>
        </authorList>
    </citation>
    <scope>NUCLEOTIDE SEQUENCE [LARGE SCALE GENOMIC DNA]</scope>
    <source>
        <strain evidence="2">cv. Maze</strain>
        <tissue evidence="1">Seeds</tissue>
    </source>
</reference>